<dbReference type="PANTHER" id="PTHR30373:SF8">
    <property type="entry name" value="BLL7265 PROTEIN"/>
    <property type="match status" value="1"/>
</dbReference>
<dbReference type="Pfam" id="PF04536">
    <property type="entry name" value="TPM_phosphatase"/>
    <property type="match status" value="1"/>
</dbReference>
<accession>A0ABZ0ECH4</accession>
<organism evidence="2 3">
    <name type="scientific">Paraburkholderia kirstenboschensis</name>
    <dbReference type="NCBI Taxonomy" id="1245436"/>
    <lineage>
        <taxon>Bacteria</taxon>
        <taxon>Pseudomonadati</taxon>
        <taxon>Pseudomonadota</taxon>
        <taxon>Betaproteobacteria</taxon>
        <taxon>Burkholderiales</taxon>
        <taxon>Burkholderiaceae</taxon>
        <taxon>Paraburkholderia</taxon>
    </lineage>
</organism>
<proteinExistence type="predicted"/>
<feature type="domain" description="TPM" evidence="1">
    <location>
        <begin position="42"/>
        <end position="157"/>
    </location>
</feature>
<keyword evidence="3" id="KW-1185">Reference proteome</keyword>
<dbReference type="RefSeq" id="WP_317016035.1">
    <property type="nucleotide sequence ID" value="NZ_CP136511.1"/>
</dbReference>
<dbReference type="Proteomes" id="UP001302652">
    <property type="component" value="Chromosome 3"/>
</dbReference>
<gene>
    <name evidence="2" type="ORF">RW095_01530</name>
</gene>
<reference evidence="2 3" key="1">
    <citation type="submission" date="2023-10" db="EMBL/GenBank/DDBJ databases">
        <title>Surface-active antibiotics is a multifunctional adaptation for post-fire microbes.</title>
        <authorList>
            <person name="Liu M.D."/>
            <person name="Du Y."/>
            <person name="Koupaei S.K."/>
            <person name="Kim N.R."/>
            <person name="Zhang W."/>
            <person name="Traxler M.F."/>
        </authorList>
    </citation>
    <scope>NUCLEOTIDE SEQUENCE [LARGE SCALE GENOMIC DNA]</scope>
    <source>
        <strain evidence="2 3">F3</strain>
    </source>
</reference>
<evidence type="ECO:0000313" key="3">
    <source>
        <dbReference type="Proteomes" id="UP001302652"/>
    </source>
</evidence>
<name>A0ABZ0ECH4_9BURK</name>
<dbReference type="PANTHER" id="PTHR30373">
    <property type="entry name" value="UPF0603 PROTEIN YGCG"/>
    <property type="match status" value="1"/>
</dbReference>
<protein>
    <submittedName>
        <fullName evidence="2">TPM domain-containing protein</fullName>
    </submittedName>
</protein>
<evidence type="ECO:0000313" key="2">
    <source>
        <dbReference type="EMBL" id="WOD14219.1"/>
    </source>
</evidence>
<evidence type="ECO:0000259" key="1">
    <source>
        <dbReference type="Pfam" id="PF04536"/>
    </source>
</evidence>
<dbReference type="InterPro" id="IPR007621">
    <property type="entry name" value="TPM_dom"/>
</dbReference>
<sequence length="182" mass="21129">MRRLWRRRCLRQVVIRNLSRIIRHLFMTRWRVASAFPGRSLNAIEKAVRESHQAHIGQVEFAVEGALHSGALLRGESARERAIEVFSELRVWDTEYNNGVFIYLLLADRDVEIVADRGIHARVGADEWEVICREMEAEFRRGQYESGAVRGIRRVTALLERHFPSLQPERDELPTSPSVLRS</sequence>
<dbReference type="Gene3D" id="3.10.310.50">
    <property type="match status" value="1"/>
</dbReference>
<dbReference type="EMBL" id="CP136511">
    <property type="protein sequence ID" value="WOD14219.1"/>
    <property type="molecule type" value="Genomic_DNA"/>
</dbReference>